<evidence type="ECO:0000313" key="1">
    <source>
        <dbReference type="EMBL" id="PTX58994.1"/>
    </source>
</evidence>
<evidence type="ECO:0000313" key="2">
    <source>
        <dbReference type="Proteomes" id="UP000244090"/>
    </source>
</evidence>
<dbReference type="Proteomes" id="UP000244090">
    <property type="component" value="Unassembled WGS sequence"/>
</dbReference>
<reference evidence="1 2" key="1">
    <citation type="submission" date="2018-04" db="EMBL/GenBank/DDBJ databases">
        <title>Genomic Encyclopedia of Archaeal and Bacterial Type Strains, Phase II (KMG-II): from individual species to whole genera.</title>
        <authorList>
            <person name="Goeker M."/>
        </authorList>
    </citation>
    <scope>NUCLEOTIDE SEQUENCE [LARGE SCALE GENOMIC DNA]</scope>
    <source>
        <strain evidence="1 2">DSM 25731</strain>
    </source>
</reference>
<name>A0A2T6BSG0_9FLAO</name>
<accession>A0A2T6BSG0</accession>
<gene>
    <name evidence="1" type="ORF">C8N46_11163</name>
</gene>
<dbReference type="AlphaFoldDB" id="A0A2T6BSG0"/>
<keyword evidence="2" id="KW-1185">Reference proteome</keyword>
<dbReference type="EMBL" id="QBKT01000011">
    <property type="protein sequence ID" value="PTX58994.1"/>
    <property type="molecule type" value="Genomic_DNA"/>
</dbReference>
<dbReference type="RefSeq" id="WP_108116524.1">
    <property type="nucleotide sequence ID" value="NZ_QBKT01000011.1"/>
</dbReference>
<proteinExistence type="predicted"/>
<protein>
    <submittedName>
        <fullName evidence="1">Uncharacterized protein</fullName>
    </submittedName>
</protein>
<comment type="caution">
    <text evidence="1">The sequence shown here is derived from an EMBL/GenBank/DDBJ whole genome shotgun (WGS) entry which is preliminary data.</text>
</comment>
<sequence>MKKRNFKKLSLQKNVISNFKNTAVKGGAPTNGKNCDPVPPAESELCVTLITCYCSDINGCQLTFIIDTDGNLTC</sequence>
<organism evidence="1 2">
    <name type="scientific">Kordia periserrulae</name>
    <dbReference type="NCBI Taxonomy" id="701523"/>
    <lineage>
        <taxon>Bacteria</taxon>
        <taxon>Pseudomonadati</taxon>
        <taxon>Bacteroidota</taxon>
        <taxon>Flavobacteriia</taxon>
        <taxon>Flavobacteriales</taxon>
        <taxon>Flavobacteriaceae</taxon>
        <taxon>Kordia</taxon>
    </lineage>
</organism>
<dbReference type="OrthoDB" id="9864969at2"/>